<gene>
    <name evidence="3" type="ORF">LEP1GSC038_2076</name>
</gene>
<organism evidence="3 4">
    <name type="scientific">Leptospira weilii str. 2006001855</name>
    <dbReference type="NCBI Taxonomy" id="996804"/>
    <lineage>
        <taxon>Bacteria</taxon>
        <taxon>Pseudomonadati</taxon>
        <taxon>Spirochaetota</taxon>
        <taxon>Spirochaetia</taxon>
        <taxon>Leptospirales</taxon>
        <taxon>Leptospiraceae</taxon>
        <taxon>Leptospira</taxon>
    </lineage>
</organism>
<dbReference type="GO" id="GO:0009432">
    <property type="term" value="P:SOS response"/>
    <property type="evidence" value="ECO:0007669"/>
    <property type="project" value="TreeGrafter"/>
</dbReference>
<dbReference type="PROSITE" id="PS50975">
    <property type="entry name" value="ATP_GRASP"/>
    <property type="match status" value="1"/>
</dbReference>
<keyword evidence="1" id="KW-0067">ATP-binding</keyword>
<dbReference type="InterPro" id="IPR011761">
    <property type="entry name" value="ATP-grasp"/>
</dbReference>
<dbReference type="SUPFAM" id="SSF56059">
    <property type="entry name" value="Glutathione synthetase ATP-binding domain-like"/>
    <property type="match status" value="1"/>
</dbReference>
<dbReference type="Proteomes" id="UP000012101">
    <property type="component" value="Unassembled WGS sequence"/>
</dbReference>
<protein>
    <submittedName>
        <fullName evidence="3">RimK-like ATP-grasp domain protein</fullName>
    </submittedName>
</protein>
<proteinExistence type="predicted"/>
<reference evidence="3 4" key="1">
    <citation type="submission" date="2013-01" db="EMBL/GenBank/DDBJ databases">
        <authorList>
            <person name="Harkins D.M."/>
            <person name="Durkin A.S."/>
            <person name="Brinkac L.M."/>
            <person name="Haft D.H."/>
            <person name="Selengut J.D."/>
            <person name="Sanka R."/>
            <person name="DePew J."/>
            <person name="Purushe J."/>
            <person name="Hospenthal D.R."/>
            <person name="Murray C.K."/>
            <person name="Pimentel G."/>
            <person name="Wasfy M."/>
            <person name="Vinetz J.M."/>
            <person name="Sutton G.G."/>
            <person name="Nierman W.C."/>
            <person name="Fouts D.E."/>
        </authorList>
    </citation>
    <scope>NUCLEOTIDE SEQUENCE [LARGE SCALE GENOMIC DNA]</scope>
    <source>
        <strain evidence="3 4">2006001855</strain>
    </source>
</reference>
<dbReference type="GO" id="GO:0018169">
    <property type="term" value="F:ribosomal S6-glutamic acid ligase activity"/>
    <property type="evidence" value="ECO:0007669"/>
    <property type="project" value="TreeGrafter"/>
</dbReference>
<dbReference type="AlphaFoldDB" id="M6FNF2"/>
<dbReference type="GO" id="GO:0005737">
    <property type="term" value="C:cytoplasm"/>
    <property type="evidence" value="ECO:0007669"/>
    <property type="project" value="TreeGrafter"/>
</dbReference>
<comment type="caution">
    <text evidence="3">The sequence shown here is derived from an EMBL/GenBank/DDBJ whole genome shotgun (WGS) entry which is preliminary data.</text>
</comment>
<dbReference type="PANTHER" id="PTHR21621">
    <property type="entry name" value="RIBOSOMAL PROTEIN S6 MODIFICATION PROTEIN"/>
    <property type="match status" value="1"/>
</dbReference>
<keyword evidence="1" id="KW-0547">Nucleotide-binding</keyword>
<evidence type="ECO:0000259" key="2">
    <source>
        <dbReference type="PROSITE" id="PS50975"/>
    </source>
</evidence>
<name>M6FNF2_9LEPT</name>
<evidence type="ECO:0000313" key="3">
    <source>
        <dbReference type="EMBL" id="EMM72642.1"/>
    </source>
</evidence>
<sequence length="300" mass="34913">MILVLTHTLDYTADLVVSSLNQKHLPYERLNTDDNENVNKRISVNYQSKDIHYSAIWFRRFLSPEMFKNRPDSVWLLEEYHSFIINLIVSQNCRIMSDPYCIDRAENKALQLVVARNLKFSIPKTLLTGNISEIKSFYDANNQSIIVKPISCNRTTIEKNDYQIFTNRVKKLDLLGIDSSLPFPSIYQEFIDKEYDVRVTVIGDTAYSAFVESQENVETSIDWRKKRLPFKRYNLPEGLQKQCVALVKEFGLSFGAIDLVKSKNGKYYFLEINPNGQWGWIEADTDLPLSEKIIDWLRGN</sequence>
<dbReference type="InterPro" id="IPR013651">
    <property type="entry name" value="ATP-grasp_RimK-type"/>
</dbReference>
<evidence type="ECO:0000256" key="1">
    <source>
        <dbReference type="PROSITE-ProRule" id="PRU00409"/>
    </source>
</evidence>
<dbReference type="GO" id="GO:0005524">
    <property type="term" value="F:ATP binding"/>
    <property type="evidence" value="ECO:0007669"/>
    <property type="project" value="UniProtKB-UniRule"/>
</dbReference>
<feature type="domain" description="ATP-grasp" evidence="2">
    <location>
        <begin position="112"/>
        <end position="298"/>
    </location>
</feature>
<dbReference type="GO" id="GO:0046872">
    <property type="term" value="F:metal ion binding"/>
    <property type="evidence" value="ECO:0007669"/>
    <property type="project" value="InterPro"/>
</dbReference>
<dbReference type="EMBL" id="AFJM02000037">
    <property type="protein sequence ID" value="EMM72642.1"/>
    <property type="molecule type" value="Genomic_DNA"/>
</dbReference>
<dbReference type="Pfam" id="PF08443">
    <property type="entry name" value="RimK"/>
    <property type="match status" value="1"/>
</dbReference>
<evidence type="ECO:0000313" key="4">
    <source>
        <dbReference type="Proteomes" id="UP000012101"/>
    </source>
</evidence>
<dbReference type="Gene3D" id="3.30.470.20">
    <property type="entry name" value="ATP-grasp fold, B domain"/>
    <property type="match status" value="1"/>
</dbReference>
<accession>M6FNF2</accession>
<dbReference type="PANTHER" id="PTHR21621:SF7">
    <property type="entry name" value="RIBOSOMAL PROTEIN BS6--L-GLUTAMATE LIGASE"/>
    <property type="match status" value="1"/>
</dbReference>